<evidence type="ECO:0000313" key="2">
    <source>
        <dbReference type="Proteomes" id="UP001139150"/>
    </source>
</evidence>
<accession>A0A9X2CU42</accession>
<protein>
    <submittedName>
        <fullName evidence="1">Uncharacterized protein</fullName>
    </submittedName>
</protein>
<keyword evidence="2" id="KW-1185">Reference proteome</keyword>
<dbReference type="AlphaFoldDB" id="A0A9X2CU42"/>
<comment type="caution">
    <text evidence="1">The sequence shown here is derived from an EMBL/GenBank/DDBJ whole genome shotgun (WGS) entry which is preliminary data.</text>
</comment>
<dbReference type="RefSeq" id="WP_250097066.1">
    <property type="nucleotide sequence ID" value="NZ_JAKRYL010000013.1"/>
</dbReference>
<reference evidence="1" key="1">
    <citation type="submission" date="2022-02" db="EMBL/GenBank/DDBJ databases">
        <title>Halalkalibacter sp. nov. isolated from Lonar Lake, India.</title>
        <authorList>
            <person name="Joshi A."/>
            <person name="Thite S."/>
            <person name="Lodha T."/>
        </authorList>
    </citation>
    <scope>NUCLEOTIDE SEQUENCE</scope>
    <source>
        <strain evidence="1">MEB205</strain>
    </source>
</reference>
<sequence>MNSSLFQEESELYQEVEQDISHTYHLLTSSRYVNNRNLELVCSDAKTRVNKLRKDDPLSYLLVYMNGVYTLSLKANKLHEYERRFNYFFQSISHEITEYLLTIQSNVYRQFLTKLLAIVIKDQNDQYAPWPSLLFKILHETQAEHIEFIYEHLSNEVVAASCSRKLAHTYSYVALLAGKEITSLTLLQKNVVALSEQDVTSHFQILKERGRWRTMKQWFHALFPQKKNGHYGSLQKYVDEMNSSLPVSPKEQELIWERWLQSPNFQRFQMYSKHLTEQQKLALVERLLPELEKRLHQIEAAKTYEKLLITFEKYELAIRYLLKHECDPLRLREEKLELLKAVTSYDKVLARPVYHQFIVRLVEKKSRVYYEQAALYLKDLQALYVSEQDQLLFMEYVTRLKKMYRTYRAFVEELKRIDL</sequence>
<name>A0A9X2CU42_9BACI</name>
<dbReference type="EMBL" id="JAKRYL010000013">
    <property type="protein sequence ID" value="MCL7748175.1"/>
    <property type="molecule type" value="Genomic_DNA"/>
</dbReference>
<dbReference type="Proteomes" id="UP001139150">
    <property type="component" value="Unassembled WGS sequence"/>
</dbReference>
<organism evidence="1 2">
    <name type="scientific">Halalkalibacter alkaliphilus</name>
    <dbReference type="NCBI Taxonomy" id="2917993"/>
    <lineage>
        <taxon>Bacteria</taxon>
        <taxon>Bacillati</taxon>
        <taxon>Bacillota</taxon>
        <taxon>Bacilli</taxon>
        <taxon>Bacillales</taxon>
        <taxon>Bacillaceae</taxon>
        <taxon>Halalkalibacter</taxon>
    </lineage>
</organism>
<evidence type="ECO:0000313" key="1">
    <source>
        <dbReference type="EMBL" id="MCL7748175.1"/>
    </source>
</evidence>
<proteinExistence type="predicted"/>
<gene>
    <name evidence="1" type="ORF">MF646_13685</name>
</gene>